<keyword evidence="2" id="KW-1185">Reference proteome</keyword>
<dbReference type="EMBL" id="CAJVPS010000146">
    <property type="protein sequence ID" value="CAG8457688.1"/>
    <property type="molecule type" value="Genomic_DNA"/>
</dbReference>
<evidence type="ECO:0000313" key="2">
    <source>
        <dbReference type="Proteomes" id="UP000789508"/>
    </source>
</evidence>
<protein>
    <submittedName>
        <fullName evidence="1">3404_t:CDS:1</fullName>
    </submittedName>
</protein>
<organism evidence="1 2">
    <name type="scientific">Ambispora leptoticha</name>
    <dbReference type="NCBI Taxonomy" id="144679"/>
    <lineage>
        <taxon>Eukaryota</taxon>
        <taxon>Fungi</taxon>
        <taxon>Fungi incertae sedis</taxon>
        <taxon>Mucoromycota</taxon>
        <taxon>Glomeromycotina</taxon>
        <taxon>Glomeromycetes</taxon>
        <taxon>Archaeosporales</taxon>
        <taxon>Ambisporaceae</taxon>
        <taxon>Ambispora</taxon>
    </lineage>
</organism>
<reference evidence="1" key="1">
    <citation type="submission" date="2021-06" db="EMBL/GenBank/DDBJ databases">
        <authorList>
            <person name="Kallberg Y."/>
            <person name="Tangrot J."/>
            <person name="Rosling A."/>
        </authorList>
    </citation>
    <scope>NUCLEOTIDE SEQUENCE</scope>
    <source>
        <strain evidence="1">FL130A</strain>
    </source>
</reference>
<name>A0A9N8YV25_9GLOM</name>
<dbReference type="AlphaFoldDB" id="A0A9N8YV25"/>
<gene>
    <name evidence="1" type="ORF">ALEPTO_LOCUS1368</name>
</gene>
<accession>A0A9N8YV25</accession>
<proteinExistence type="predicted"/>
<sequence>MPHSIQEKVDIASTTICLSARCNTYFPLRNRQKIRWTGTIHSSVRVWNVLAQSSTQNIPPCALPPLSTLRVDVS</sequence>
<evidence type="ECO:0000313" key="1">
    <source>
        <dbReference type="EMBL" id="CAG8457688.1"/>
    </source>
</evidence>
<dbReference type="Proteomes" id="UP000789508">
    <property type="component" value="Unassembled WGS sequence"/>
</dbReference>
<comment type="caution">
    <text evidence="1">The sequence shown here is derived from an EMBL/GenBank/DDBJ whole genome shotgun (WGS) entry which is preliminary data.</text>
</comment>